<comment type="caution">
    <text evidence="1">The sequence shown here is derived from an EMBL/GenBank/DDBJ whole genome shotgun (WGS) entry which is preliminary data.</text>
</comment>
<name>A0A934KLW2_9BACT</name>
<accession>A0A934KLW2</accession>
<organism evidence="1 2">
    <name type="scientific">Candidatus Amunia macphersoniae</name>
    <dbReference type="NCBI Taxonomy" id="3127014"/>
    <lineage>
        <taxon>Bacteria</taxon>
        <taxon>Bacillati</taxon>
        <taxon>Candidatus Dormiibacterota</taxon>
        <taxon>Candidatus Dormibacteria</taxon>
        <taxon>Candidatus Aeolococcales</taxon>
        <taxon>Candidatus Aeolococcaceae</taxon>
        <taxon>Candidatus Amunia</taxon>
    </lineage>
</organism>
<proteinExistence type="predicted"/>
<evidence type="ECO:0000313" key="2">
    <source>
        <dbReference type="Proteomes" id="UP000614410"/>
    </source>
</evidence>
<dbReference type="Proteomes" id="UP000614410">
    <property type="component" value="Unassembled WGS sequence"/>
</dbReference>
<sequence length="143" mass="16320">MALHVTPAADAVDAVDTVEGTRERIIELVGMRTAIRRTPVPIEETPVVLSLQLEAIDNFVEIVRLRTDIAEKDRRIGTLTVGLRAWRERAGSERADRLRDAAEAAAREREIISLLHQQMQCADAATAELEHYRSRRWWRRLRG</sequence>
<protein>
    <submittedName>
        <fullName evidence="1">Uncharacterized protein</fullName>
    </submittedName>
</protein>
<dbReference type="AlphaFoldDB" id="A0A934KLW2"/>
<dbReference type="EMBL" id="JAEKNN010000011">
    <property type="protein sequence ID" value="MBJ7608335.1"/>
    <property type="molecule type" value="Genomic_DNA"/>
</dbReference>
<evidence type="ECO:0000313" key="1">
    <source>
        <dbReference type="EMBL" id="MBJ7608335.1"/>
    </source>
</evidence>
<gene>
    <name evidence="1" type="ORF">JF887_02730</name>
</gene>
<reference evidence="1 2" key="1">
    <citation type="submission" date="2020-10" db="EMBL/GenBank/DDBJ databases">
        <title>Ca. Dormibacterota MAGs.</title>
        <authorList>
            <person name="Montgomery K."/>
        </authorList>
    </citation>
    <scope>NUCLEOTIDE SEQUENCE [LARGE SCALE GENOMIC DNA]</scope>
    <source>
        <strain evidence="1">Mitchell_Peninsula_5</strain>
    </source>
</reference>